<protein>
    <recommendedName>
        <fullName evidence="2">AB hydrolase-1 domain-containing protein</fullName>
    </recommendedName>
</protein>
<dbReference type="InterPro" id="IPR029058">
    <property type="entry name" value="AB_hydrolase_fold"/>
</dbReference>
<keyword evidence="4" id="KW-1185">Reference proteome</keyword>
<sequence length="466" mass="50376">MWRKQGGGKLGKSGGLNLGDGGLDLGELGNIRNKWRDGDGGKHLNPSNCSTNERREIEETAMGPTQRRGMTLLHLGDATNGAGGTTVHGQRGLQGMADDGEAKPEIGAAAALGAHRCRGRGRGGGLAQTHRLSPTVARDRCYTRSFRSAGLRPVAIPLPDGAVVHLWLPPPAADPARPLHPVLLLHGFGAQATWQWAPFLRPLLAAGLAPYVPDLVFFGASSSPAADRSPVYQAACVAAAMAALPGAPQRYAVVGVSYGGFVAYHLAHAFPAAVERLVLVAAGVCLEEADLAAGLFAVEDIAEAASLLLPQRPEDLRRLVGLTFCRPPWFMPSCFIRDYIRVMCTENVKEKTELLYALINGRKLSDLPKINQQTLIIWGEQDRVFPLEIGLRLKRHLGDTSELVIVKNAGHAINREKPAELCRLIKNYIVDPSVKYRDDRKGSWKNAIKRFVGSSLRKVDSSRPML</sequence>
<dbReference type="EMBL" id="CAJGYO010000002">
    <property type="protein sequence ID" value="CAD6212452.1"/>
    <property type="molecule type" value="Genomic_DNA"/>
</dbReference>
<evidence type="ECO:0000259" key="2">
    <source>
        <dbReference type="Pfam" id="PF12697"/>
    </source>
</evidence>
<dbReference type="SUPFAM" id="SSF53474">
    <property type="entry name" value="alpha/beta-Hydrolases"/>
    <property type="match status" value="1"/>
</dbReference>
<feature type="region of interest" description="Disordered" evidence="1">
    <location>
        <begin position="1"/>
        <end position="22"/>
    </location>
</feature>
<dbReference type="Pfam" id="PF12697">
    <property type="entry name" value="Abhydrolase_6"/>
    <property type="match status" value="1"/>
</dbReference>
<dbReference type="InterPro" id="IPR000073">
    <property type="entry name" value="AB_hydrolase_1"/>
</dbReference>
<dbReference type="Gene3D" id="3.40.50.1820">
    <property type="entry name" value="alpha/beta hydrolase"/>
    <property type="match status" value="1"/>
</dbReference>
<evidence type="ECO:0000313" key="4">
    <source>
        <dbReference type="Proteomes" id="UP000604825"/>
    </source>
</evidence>
<comment type="caution">
    <text evidence="3">The sequence shown here is derived from an EMBL/GenBank/DDBJ whole genome shotgun (WGS) entry which is preliminary data.</text>
</comment>
<dbReference type="PANTHER" id="PTHR43139">
    <property type="entry name" value="SI:DKEY-122A22.2"/>
    <property type="match status" value="1"/>
</dbReference>
<organism evidence="3 4">
    <name type="scientific">Miscanthus lutarioriparius</name>
    <dbReference type="NCBI Taxonomy" id="422564"/>
    <lineage>
        <taxon>Eukaryota</taxon>
        <taxon>Viridiplantae</taxon>
        <taxon>Streptophyta</taxon>
        <taxon>Embryophyta</taxon>
        <taxon>Tracheophyta</taxon>
        <taxon>Spermatophyta</taxon>
        <taxon>Magnoliopsida</taxon>
        <taxon>Liliopsida</taxon>
        <taxon>Poales</taxon>
        <taxon>Poaceae</taxon>
        <taxon>PACMAD clade</taxon>
        <taxon>Panicoideae</taxon>
        <taxon>Andropogonodae</taxon>
        <taxon>Andropogoneae</taxon>
        <taxon>Saccharinae</taxon>
        <taxon>Miscanthus</taxon>
    </lineage>
</organism>
<name>A0A811MZ94_9POAL</name>
<reference evidence="3" key="1">
    <citation type="submission" date="2020-10" db="EMBL/GenBank/DDBJ databases">
        <authorList>
            <person name="Han B."/>
            <person name="Lu T."/>
            <person name="Zhao Q."/>
            <person name="Huang X."/>
            <person name="Zhao Y."/>
        </authorList>
    </citation>
    <scope>NUCLEOTIDE SEQUENCE</scope>
</reference>
<dbReference type="PANTHER" id="PTHR43139:SF13">
    <property type="entry name" value="AB HYDROLASE-1 DOMAIN-CONTAINING PROTEIN"/>
    <property type="match status" value="1"/>
</dbReference>
<gene>
    <name evidence="3" type="ORF">NCGR_LOCUS8241</name>
</gene>
<proteinExistence type="predicted"/>
<accession>A0A811MZ94</accession>
<dbReference type="Proteomes" id="UP000604825">
    <property type="component" value="Unassembled WGS sequence"/>
</dbReference>
<evidence type="ECO:0000313" key="3">
    <source>
        <dbReference type="EMBL" id="CAD6212452.1"/>
    </source>
</evidence>
<evidence type="ECO:0000256" key="1">
    <source>
        <dbReference type="SAM" id="MobiDB-lite"/>
    </source>
</evidence>
<dbReference type="OrthoDB" id="6431331at2759"/>
<dbReference type="AlphaFoldDB" id="A0A811MZ94"/>
<dbReference type="PRINTS" id="PR00111">
    <property type="entry name" value="ABHYDROLASE"/>
</dbReference>
<feature type="domain" description="AB hydrolase-1" evidence="2">
    <location>
        <begin position="182"/>
        <end position="423"/>
    </location>
</feature>
<dbReference type="InterPro" id="IPR052370">
    <property type="entry name" value="Meta-cleavage_hydrolase"/>
</dbReference>